<protein>
    <submittedName>
        <fullName evidence="2">N-Acetyl-D-glucosamine ABC transport system, permease protein 1</fullName>
    </submittedName>
</protein>
<accession>A0A6J4UBV3</accession>
<evidence type="ECO:0000256" key="1">
    <source>
        <dbReference type="SAM" id="MobiDB-lite"/>
    </source>
</evidence>
<feature type="region of interest" description="Disordered" evidence="1">
    <location>
        <begin position="13"/>
        <end position="38"/>
    </location>
</feature>
<feature type="non-terminal residue" evidence="2">
    <location>
        <position position="1"/>
    </location>
</feature>
<feature type="compositionally biased region" description="Basic and acidic residues" evidence="1">
    <location>
        <begin position="237"/>
        <end position="261"/>
    </location>
</feature>
<dbReference type="EMBL" id="CADCWJ010000074">
    <property type="protein sequence ID" value="CAA9543454.1"/>
    <property type="molecule type" value="Genomic_DNA"/>
</dbReference>
<evidence type="ECO:0000313" key="2">
    <source>
        <dbReference type="EMBL" id="CAA9543454.1"/>
    </source>
</evidence>
<sequence length="316" mass="34702">ECRSRWFQKCRSGSVPPTQLASRRGSAAGSDRCVHAAESRDHPLPDLHRRAAGRCHRAQLLRMEPAHRCRVRGTGKLPEARHRRRGAGGGPQHLRLRLLVAGDPRRPRVAAGAGDPAVDPWRAQIPLPHRDLLSGDHVVGSRFPYLALHSRSQFRLHQLLPRPARAADQKLVADAGLGDARDHPGRPLEDDRVYLHPDPRRVAGCSATLARGGQARRCGIGPPVLGHHPADALADPVHGRNPDLHRRVPDLRADVHHDRGRTARQNGQHRDADLRDRIPPLRDGLRLGDGDRGLPGDPGRNPDPDAPEPVLGVLRV</sequence>
<gene>
    <name evidence="2" type="ORF">AVDCRST_MAG87-275</name>
</gene>
<organism evidence="2">
    <name type="scientific">uncultured Thermomicrobiales bacterium</name>
    <dbReference type="NCBI Taxonomy" id="1645740"/>
    <lineage>
        <taxon>Bacteria</taxon>
        <taxon>Pseudomonadati</taxon>
        <taxon>Thermomicrobiota</taxon>
        <taxon>Thermomicrobia</taxon>
        <taxon>Thermomicrobiales</taxon>
        <taxon>environmental samples</taxon>
    </lineage>
</organism>
<proteinExistence type="predicted"/>
<feature type="non-terminal residue" evidence="2">
    <location>
        <position position="316"/>
    </location>
</feature>
<name>A0A6J4UBV3_9BACT</name>
<reference evidence="2" key="1">
    <citation type="submission" date="2020-02" db="EMBL/GenBank/DDBJ databases">
        <authorList>
            <person name="Meier V. D."/>
        </authorList>
    </citation>
    <scope>NUCLEOTIDE SEQUENCE</scope>
    <source>
        <strain evidence="2">AVDCRST_MAG87</strain>
    </source>
</reference>
<feature type="compositionally biased region" description="Basic and acidic residues" evidence="1">
    <location>
        <begin position="268"/>
        <end position="294"/>
    </location>
</feature>
<dbReference type="AlphaFoldDB" id="A0A6J4UBV3"/>
<feature type="region of interest" description="Disordered" evidence="1">
    <location>
        <begin position="229"/>
        <end position="316"/>
    </location>
</feature>